<gene>
    <name evidence="3" type="ORF">D0C36_18985</name>
</gene>
<feature type="region of interest" description="Disordered" evidence="1">
    <location>
        <begin position="678"/>
        <end position="698"/>
    </location>
</feature>
<dbReference type="Pfam" id="PF12902">
    <property type="entry name" value="Ferritin-like"/>
    <property type="match status" value="1"/>
</dbReference>
<feature type="domain" description="Iminophenyl-pyruvate dimer synthase" evidence="2">
    <location>
        <begin position="32"/>
        <end position="222"/>
    </location>
</feature>
<feature type="region of interest" description="Disordered" evidence="1">
    <location>
        <begin position="271"/>
        <end position="298"/>
    </location>
</feature>
<proteinExistence type="predicted"/>
<name>A0A372NQW3_9SPHI</name>
<dbReference type="InterPro" id="IPR012347">
    <property type="entry name" value="Ferritin-like"/>
</dbReference>
<dbReference type="EMBL" id="QWDC01000003">
    <property type="protein sequence ID" value="RFZ91030.1"/>
    <property type="molecule type" value="Genomic_DNA"/>
</dbReference>
<comment type="caution">
    <text evidence="3">The sequence shown here is derived from an EMBL/GenBank/DDBJ whole genome shotgun (WGS) entry which is preliminary data.</text>
</comment>
<organism evidence="3 4">
    <name type="scientific">Mucilaginibacter conchicola</name>
    <dbReference type="NCBI Taxonomy" id="2303333"/>
    <lineage>
        <taxon>Bacteria</taxon>
        <taxon>Pseudomonadati</taxon>
        <taxon>Bacteroidota</taxon>
        <taxon>Sphingobacteriia</taxon>
        <taxon>Sphingobacteriales</taxon>
        <taxon>Sphingobacteriaceae</taxon>
        <taxon>Mucilaginibacter</taxon>
    </lineage>
</organism>
<evidence type="ECO:0000256" key="1">
    <source>
        <dbReference type="SAM" id="MobiDB-lite"/>
    </source>
</evidence>
<reference evidence="3 4" key="1">
    <citation type="submission" date="2018-08" db="EMBL/GenBank/DDBJ databases">
        <title>Mucilaginibacter sp. MYSH2.</title>
        <authorList>
            <person name="Seo T."/>
        </authorList>
    </citation>
    <scope>NUCLEOTIDE SEQUENCE [LARGE SCALE GENOMIC DNA]</scope>
    <source>
        <strain evidence="3 4">MYSH2</strain>
    </source>
</reference>
<evidence type="ECO:0000313" key="4">
    <source>
        <dbReference type="Proteomes" id="UP000264217"/>
    </source>
</evidence>
<dbReference type="Gene3D" id="1.20.1260.10">
    <property type="match status" value="1"/>
</dbReference>
<sequence>MKTTLLFTDADRLKNRPVVKKEIDEKALHALVQSAVNVELFTIPLYMTSLYSLQGMHEINSKNSNFYEGRIWPGMAASAHPKNPNEQAFNAVFSVFVAEMLHLQIISNLANTVGYEPKFTCAPLQDEKTYAWKCYSPDSTVLPGILDFQDTLKSTDIRVKLGPMNEEQCKLFLAIEQTEKAAMADIDPDKKKKYEETAPYDNWKEGETLPYFGSIGNMYLQLWNYLSIQYADGTTLWEIVFQKGIEMARKKVVGFGPKPTTPLQKEVFNPGRLEKEGTPDRYKSDEYPHMPTSINTPDPEKALHDVLNMINGITDQGEGGGVIEEILLRVSKSRNLKAPLTLQAVQDMFQPKCPVLRNKYPSYNATGGEVDSAKAEARGHFGKMDHYETFQFVLDLIEKGGIKTWDQWHAEGNKWTPELLQTAPYDPARYPDLPTSDAISGALNRLKENDADGKNYELFSRTSTGAIAGVTRVLNDFFQNPKTAFPYPSMGGSGDRMSICWAIFGKIPDISLGVDVPGNAPIDRSQHLYHACQGLNLDESIKRDPASCAPVELYHTCKGSNECKGEGGCGFVQSSHGGGGCGAPSSYNFLQAKGTKVSPYSPPSDNACGALGGCAVPISASQMYPEIPAPNEYEMMLNNYGPAPDHDPEDLGLMPYAKGELVYDVAWKAYSEVLQKRGVPVPDKPAPSDLRLAFPPST</sequence>
<accession>A0A372NQW3</accession>
<protein>
    <recommendedName>
        <fullName evidence="2">Iminophenyl-pyruvate dimer synthase domain-containing protein</fullName>
    </recommendedName>
</protein>
<dbReference type="Proteomes" id="UP000264217">
    <property type="component" value="Unassembled WGS sequence"/>
</dbReference>
<evidence type="ECO:0000259" key="2">
    <source>
        <dbReference type="Pfam" id="PF12902"/>
    </source>
</evidence>
<dbReference type="AlphaFoldDB" id="A0A372NQW3"/>
<dbReference type="InterPro" id="IPR026820">
    <property type="entry name" value="VioB/RebD_dom"/>
</dbReference>
<dbReference type="OrthoDB" id="9800162at2"/>
<dbReference type="RefSeq" id="WP_117393232.1">
    <property type="nucleotide sequence ID" value="NZ_QWDC01000003.1"/>
</dbReference>
<feature type="compositionally biased region" description="Basic and acidic residues" evidence="1">
    <location>
        <begin position="272"/>
        <end position="288"/>
    </location>
</feature>
<keyword evidence="4" id="KW-1185">Reference proteome</keyword>
<evidence type="ECO:0000313" key="3">
    <source>
        <dbReference type="EMBL" id="RFZ91030.1"/>
    </source>
</evidence>